<dbReference type="GO" id="GO:0006351">
    <property type="term" value="P:DNA-templated transcription"/>
    <property type="evidence" value="ECO:0007669"/>
    <property type="project" value="InterPro"/>
</dbReference>
<dbReference type="Gene3D" id="3.30.70.2850">
    <property type="match status" value="1"/>
</dbReference>
<keyword evidence="9 12" id="KW-0804">Transcription</keyword>
<comment type="subcellular location">
    <subcellularLocation>
        <location evidence="1">Nucleus</location>
    </subcellularLocation>
</comment>
<feature type="compositionally biased region" description="Acidic residues" evidence="13">
    <location>
        <begin position="1437"/>
        <end position="1446"/>
    </location>
</feature>
<comment type="function">
    <text evidence="12">DNA-dependent RNA polymerase catalyzes the transcription of DNA into RNA using the four ribonucleoside triphosphates as substrates.</text>
</comment>
<proteinExistence type="inferred from homology"/>
<dbReference type="InterPro" id="IPR007066">
    <property type="entry name" value="RNA_pol_Rpb1_3"/>
</dbReference>
<dbReference type="Gene3D" id="6.10.250.2940">
    <property type="match status" value="1"/>
</dbReference>
<dbReference type="FunCoup" id="A0A165JL38">
    <property type="interactions" value="632"/>
</dbReference>
<dbReference type="InterPro" id="IPR007081">
    <property type="entry name" value="RNA_pol_Rpb1_5"/>
</dbReference>
<dbReference type="FunFam" id="2.40.40.20:FF:000019">
    <property type="entry name" value="DNA-directed RNA polymerase II subunit RPB1"/>
    <property type="match status" value="1"/>
</dbReference>
<evidence type="ECO:0000256" key="8">
    <source>
        <dbReference type="ARBA" id="ARBA00022842"/>
    </source>
</evidence>
<dbReference type="InterPro" id="IPR038120">
    <property type="entry name" value="Rpb1_funnel_sf"/>
</dbReference>
<dbReference type="Pfam" id="PF05000">
    <property type="entry name" value="RNA_pol_Rpb1_4"/>
    <property type="match status" value="1"/>
</dbReference>
<dbReference type="Pfam" id="PF04983">
    <property type="entry name" value="RNA_pol_Rpb1_3"/>
    <property type="match status" value="1"/>
</dbReference>
<dbReference type="InterPro" id="IPR000722">
    <property type="entry name" value="RNA_pol_asu"/>
</dbReference>
<dbReference type="CDD" id="cd01435">
    <property type="entry name" value="RNAP_I_RPA1_N"/>
    <property type="match status" value="1"/>
</dbReference>
<evidence type="ECO:0000313" key="16">
    <source>
        <dbReference type="Proteomes" id="UP000077266"/>
    </source>
</evidence>
<dbReference type="InterPro" id="IPR047107">
    <property type="entry name" value="DNA-dir_RNA_pol1_lsu_C"/>
</dbReference>
<protein>
    <recommendedName>
        <fullName evidence="12">DNA-directed RNA polymerase subunit</fullName>
        <ecNumber evidence="12">2.7.7.6</ecNumber>
    </recommendedName>
</protein>
<evidence type="ECO:0000256" key="10">
    <source>
        <dbReference type="ARBA" id="ARBA00023242"/>
    </source>
</evidence>
<dbReference type="InterPro" id="IPR044893">
    <property type="entry name" value="RNA_pol_Rpb1_clamp_domain"/>
</dbReference>
<evidence type="ECO:0000256" key="5">
    <source>
        <dbReference type="ARBA" id="ARBA00022695"/>
    </source>
</evidence>
<dbReference type="InParanoid" id="A0A165JL38"/>
<keyword evidence="5 12" id="KW-0548">Nucleotidyltransferase</keyword>
<evidence type="ECO:0000256" key="1">
    <source>
        <dbReference type="ARBA" id="ARBA00004123"/>
    </source>
</evidence>
<comment type="catalytic activity">
    <reaction evidence="11 12">
        <text>RNA(n) + a ribonucleoside 5'-triphosphate = RNA(n+1) + diphosphate</text>
        <dbReference type="Rhea" id="RHEA:21248"/>
        <dbReference type="Rhea" id="RHEA-COMP:14527"/>
        <dbReference type="Rhea" id="RHEA-COMP:17342"/>
        <dbReference type="ChEBI" id="CHEBI:33019"/>
        <dbReference type="ChEBI" id="CHEBI:61557"/>
        <dbReference type="ChEBI" id="CHEBI:140395"/>
        <dbReference type="EC" id="2.7.7.6"/>
    </reaction>
</comment>
<keyword evidence="3 12" id="KW-0240">DNA-directed RNA polymerase</keyword>
<feature type="compositionally biased region" description="Basic and acidic residues" evidence="13">
    <location>
        <begin position="290"/>
        <end position="325"/>
    </location>
</feature>
<dbReference type="InterPro" id="IPR042102">
    <property type="entry name" value="RNA_pol_Rpb1_3_sf"/>
</dbReference>
<gene>
    <name evidence="15" type="ORF">EXIGLDRAFT_834575</name>
</gene>
<dbReference type="Gene3D" id="1.10.132.30">
    <property type="match status" value="1"/>
</dbReference>
<dbReference type="STRING" id="1314781.A0A165JL38"/>
<dbReference type="Gene3D" id="1.10.150.390">
    <property type="match status" value="1"/>
</dbReference>
<dbReference type="SMART" id="SM00663">
    <property type="entry name" value="RPOLA_N"/>
    <property type="match status" value="1"/>
</dbReference>
<evidence type="ECO:0000256" key="7">
    <source>
        <dbReference type="ARBA" id="ARBA00022833"/>
    </source>
</evidence>
<dbReference type="Proteomes" id="UP000077266">
    <property type="component" value="Unassembled WGS sequence"/>
</dbReference>
<keyword evidence="10" id="KW-0539">Nucleus</keyword>
<reference evidence="15 16" key="1">
    <citation type="journal article" date="2016" name="Mol. Biol. Evol.">
        <title>Comparative Genomics of Early-Diverging Mushroom-Forming Fungi Provides Insights into the Origins of Lignocellulose Decay Capabilities.</title>
        <authorList>
            <person name="Nagy L.G."/>
            <person name="Riley R."/>
            <person name="Tritt A."/>
            <person name="Adam C."/>
            <person name="Daum C."/>
            <person name="Floudas D."/>
            <person name="Sun H."/>
            <person name="Yadav J.S."/>
            <person name="Pangilinan J."/>
            <person name="Larsson K.H."/>
            <person name="Matsuura K."/>
            <person name="Barry K."/>
            <person name="Labutti K."/>
            <person name="Kuo R."/>
            <person name="Ohm R.A."/>
            <person name="Bhattacharya S.S."/>
            <person name="Shirouzu T."/>
            <person name="Yoshinaga Y."/>
            <person name="Martin F.M."/>
            <person name="Grigoriev I.V."/>
            <person name="Hibbett D.S."/>
        </authorList>
    </citation>
    <scope>NUCLEOTIDE SEQUENCE [LARGE SCALE GENOMIC DNA]</scope>
    <source>
        <strain evidence="15 16">HHB12029</strain>
    </source>
</reference>
<evidence type="ECO:0000256" key="2">
    <source>
        <dbReference type="ARBA" id="ARBA00006460"/>
    </source>
</evidence>
<keyword evidence="8" id="KW-0460">Magnesium</keyword>
<keyword evidence="4 12" id="KW-0808">Transferase</keyword>
<dbReference type="PANTHER" id="PTHR19376">
    <property type="entry name" value="DNA-DIRECTED RNA POLYMERASE"/>
    <property type="match status" value="1"/>
</dbReference>
<sequence length="1720" mass="192671">MNIATSIPSGVASISFYSLSPEETRRISVKQIVNPVLLDDLNRPNPGGLYDPALGPSGPKDICATCRLQSFECPGHFGHIELPAPVFHPLFMNNLYNLLRATCMFCHRFKMSRETLCKYAAKLRLLEHGLLQAAQDLDDLHRRVRKTGDEGDDDNAAQDESVKEFRVRVGLFVAVHLHRATTSQRDDYKMGLCYQARQNLIAEFLKAVMRNSCQNEDCGAHGFTFRKEGYRKIIEYDLAVKHRRQHAAAGRKRPNVMLMSDAQPVRESEDADDDEDESMSDDDGESTHSNQHEAQAEDMEHPDPEKVAPRAADGREKGKRGRNERVVAPEECRAHIRLLFKNEHEICSLVFGRHGPFAPLTREGLSPASADQFFLEVLPISPTRFRPPVEMGDQLFEHPHNELLTKILVTSYRLRDITNDMRAKDAGLSAEAHNARQLKILGTMLETLIRLQDDVNSFIDSSKNPQPVRRGKLPPPGIKQGLEKKEGLFRKHMMGKRVNYAARSVISPDVNIDTNEIGIPPVFARKLTFPEPVTPLNFLELHRLVKAGPREYPGASIVEFEDGTQHSLDAMSQEQRIAIANQLMTPQGNDRLGPPARGLQPHRTAVNKKVYRHLRDGDILILNRQPTLHKPSMMAHKAKVLKGEKTIRMHYANCNSYNADFDGDEMNIHFPQNQIARAESSFIANTDNQYLVPTSGKPLRGLIQDHIVAGLWMTSKQTFYTREEYHQLLYGALRPEEEWMFTGRIETLPPAIWKPKPLWTGKQIISTILKNITPSNSKPISLRSKCKISQELWADYKDPIWGKTQNEEEVIFLEGDMLCGVLDKSQLGASEFGLIHSAYEIYGPDMAGRLLGIFSRLLTKYLQHRAFTCRMDDLALTEKGNKEREQLIREAWNMGLEGTVASFPALKGLTPEEQSRTLPTLLREILRDEGKMAALDNSVKQRTQKLTSSVANAVIPNGLLRKFPDNHMQAMTLSGAKGSAVNARQISCGLGQQELEGRRVPVMVSGKTLPSFKAFDTAAIAGGYVASRFLTGVRPQEFYFHCMAGREGLIDTAVKTSRSGYLQRCLIKHLEGIRVHYDHTVRASDGSLYQFLYGGDGLDVTRQKHLLIDPVKPGEAHKVDLKKRYLNYEFAVQNFNTLVNRIRPIELISMYRPKSKVRKHMEKALADPDSYDPTISVYNPVQNVGSTSERFARDLLEYVQKNPHKVLQDDSISDLHFPWKDLPMPEVFARFMHARYIRSMADPGEAVGLLASQGIGEPSTQMTLNTFHLAGHGAANVTLGIPRLREIIMTASVKPKTPLMHLPLQDGVDVAEVDRFCKASNRLTLSQLVENVTVTEELVVDDSDSRAKHFLVRIKFYDLEECKEAYVVKAKDIERALTGVFAAQFRKEITGELKKLAAQWKSLLADIDQGQAVRETRARDGDGDDEMADAPPRRDDDDSDAGDADADEVKRSRQTKQMATYDDDSSDSDEEEAPPAQEDGEPAEATEPAPVTGEQAFLDKLGGIATSFTYSKNNSECRFELLLGADAPKLLLVDVLERCCRRTIVREVPGISTFARREHTIAGKKMDVIECEGSNLRGVWQRTGHVVDVNQIRSNDISTILKTYGVEMARATIVGEVSSVFAGYNIDVDRRHLELIADYMTFEGGYKPFNRQGISNNSSPLLKASFETTVAFLTDATLHGDFDNLTSPSGNIVIGRPSQTGTGAFDIMMPLHTAVGEPEK</sequence>
<dbReference type="CDD" id="cd02735">
    <property type="entry name" value="RNAP_I_Rpa1_C"/>
    <property type="match status" value="1"/>
</dbReference>
<keyword evidence="7" id="KW-0862">Zinc</keyword>
<keyword evidence="6" id="KW-0479">Metal-binding</keyword>
<dbReference type="Gene3D" id="3.30.1490.180">
    <property type="entry name" value="RNA polymerase ii"/>
    <property type="match status" value="1"/>
</dbReference>
<dbReference type="InterPro" id="IPR045867">
    <property type="entry name" value="DNA-dir_RpoC_beta_prime"/>
</dbReference>
<feature type="region of interest" description="Disordered" evidence="13">
    <location>
        <begin position="460"/>
        <end position="479"/>
    </location>
</feature>
<dbReference type="InterPro" id="IPR015699">
    <property type="entry name" value="DNA-dir_RNA_pol1_lsu_N"/>
</dbReference>
<comment type="similarity">
    <text evidence="2 12">Belongs to the RNA polymerase beta' chain family.</text>
</comment>
<dbReference type="OrthoDB" id="270392at2759"/>
<evidence type="ECO:0000256" key="6">
    <source>
        <dbReference type="ARBA" id="ARBA00022723"/>
    </source>
</evidence>
<dbReference type="FunFam" id="4.10.860.120:FF:000006">
    <property type="entry name" value="DNA-directed RNA polymerase subunit"/>
    <property type="match status" value="1"/>
</dbReference>
<feature type="compositionally biased region" description="Acidic residues" evidence="13">
    <location>
        <begin position="1461"/>
        <end position="1484"/>
    </location>
</feature>
<feature type="domain" description="RNA polymerase N-terminal" evidence="14">
    <location>
        <begin position="371"/>
        <end position="714"/>
    </location>
</feature>
<dbReference type="Gene3D" id="1.10.274.100">
    <property type="entry name" value="RNA polymerase Rpb1, domain 3"/>
    <property type="match status" value="1"/>
</dbReference>
<feature type="region of interest" description="Disordered" evidence="13">
    <location>
        <begin position="1413"/>
        <end position="1490"/>
    </location>
</feature>
<dbReference type="GO" id="GO:0005736">
    <property type="term" value="C:RNA polymerase I complex"/>
    <property type="evidence" value="ECO:0007669"/>
    <property type="project" value="TreeGrafter"/>
</dbReference>
<feature type="region of interest" description="Disordered" evidence="13">
    <location>
        <begin position="246"/>
        <end position="325"/>
    </location>
</feature>
<dbReference type="EC" id="2.7.7.6" evidence="12"/>
<dbReference type="FunFam" id="1.10.274.100:FF:000006">
    <property type="entry name" value="DNA-directed RNA polymerase subunit"/>
    <property type="match status" value="1"/>
</dbReference>
<dbReference type="Pfam" id="PF04997">
    <property type="entry name" value="RNA_pol_Rpb1_1"/>
    <property type="match status" value="1"/>
</dbReference>
<evidence type="ECO:0000256" key="13">
    <source>
        <dbReference type="SAM" id="MobiDB-lite"/>
    </source>
</evidence>
<evidence type="ECO:0000256" key="9">
    <source>
        <dbReference type="ARBA" id="ARBA00023163"/>
    </source>
</evidence>
<dbReference type="FunFam" id="1.10.150.390:FF:000005">
    <property type="entry name" value="DNA-directed RNA polymerase subunit"/>
    <property type="match status" value="1"/>
</dbReference>
<feature type="compositionally biased region" description="Acidic residues" evidence="13">
    <location>
        <begin position="269"/>
        <end position="284"/>
    </location>
</feature>
<dbReference type="GO" id="GO:0046872">
    <property type="term" value="F:metal ion binding"/>
    <property type="evidence" value="ECO:0007669"/>
    <property type="project" value="UniProtKB-KW"/>
</dbReference>
<dbReference type="GO" id="GO:0003899">
    <property type="term" value="F:DNA-directed RNA polymerase activity"/>
    <property type="evidence" value="ECO:0007669"/>
    <property type="project" value="UniProtKB-EC"/>
</dbReference>
<accession>A0A165JL38</accession>
<dbReference type="InterPro" id="IPR007083">
    <property type="entry name" value="RNA_pol_Rpb1_4"/>
</dbReference>
<dbReference type="Pfam" id="PF00623">
    <property type="entry name" value="RNA_pol_Rpb1_2"/>
    <property type="match status" value="1"/>
</dbReference>
<name>A0A165JL38_EXIGL</name>
<evidence type="ECO:0000256" key="12">
    <source>
        <dbReference type="RuleBase" id="RU004279"/>
    </source>
</evidence>
<evidence type="ECO:0000256" key="11">
    <source>
        <dbReference type="ARBA" id="ARBA00048552"/>
    </source>
</evidence>
<dbReference type="EMBL" id="KV425964">
    <property type="protein sequence ID" value="KZV95005.1"/>
    <property type="molecule type" value="Genomic_DNA"/>
</dbReference>
<keyword evidence="16" id="KW-1185">Reference proteome</keyword>
<dbReference type="Gene3D" id="4.10.860.120">
    <property type="entry name" value="RNA polymerase II, clamp domain"/>
    <property type="match status" value="1"/>
</dbReference>
<evidence type="ECO:0000256" key="3">
    <source>
        <dbReference type="ARBA" id="ARBA00022478"/>
    </source>
</evidence>
<dbReference type="Pfam" id="PF04998">
    <property type="entry name" value="RNA_pol_Rpb1_5"/>
    <property type="match status" value="1"/>
</dbReference>
<dbReference type="GO" id="GO:0003677">
    <property type="term" value="F:DNA binding"/>
    <property type="evidence" value="ECO:0007669"/>
    <property type="project" value="InterPro"/>
</dbReference>
<evidence type="ECO:0000313" key="15">
    <source>
        <dbReference type="EMBL" id="KZV95005.1"/>
    </source>
</evidence>
<dbReference type="Gene3D" id="2.40.40.20">
    <property type="match status" value="1"/>
</dbReference>
<evidence type="ECO:0000256" key="4">
    <source>
        <dbReference type="ARBA" id="ARBA00022679"/>
    </source>
</evidence>
<dbReference type="InterPro" id="IPR006592">
    <property type="entry name" value="RNA_pol_N"/>
</dbReference>
<dbReference type="InterPro" id="IPR007080">
    <property type="entry name" value="RNA_pol_Rpb1_1"/>
</dbReference>
<dbReference type="PANTHER" id="PTHR19376:SF11">
    <property type="entry name" value="DNA-DIRECTED RNA POLYMERASE I SUBUNIT RPA1"/>
    <property type="match status" value="1"/>
</dbReference>
<organism evidence="15 16">
    <name type="scientific">Exidia glandulosa HHB12029</name>
    <dbReference type="NCBI Taxonomy" id="1314781"/>
    <lineage>
        <taxon>Eukaryota</taxon>
        <taxon>Fungi</taxon>
        <taxon>Dikarya</taxon>
        <taxon>Basidiomycota</taxon>
        <taxon>Agaricomycotina</taxon>
        <taxon>Agaricomycetes</taxon>
        <taxon>Auriculariales</taxon>
        <taxon>Exidiaceae</taxon>
        <taxon>Exidia</taxon>
    </lineage>
</organism>
<evidence type="ECO:0000259" key="14">
    <source>
        <dbReference type="SMART" id="SM00663"/>
    </source>
</evidence>
<dbReference type="Gene3D" id="1.10.357.120">
    <property type="match status" value="1"/>
</dbReference>
<dbReference type="SUPFAM" id="SSF64484">
    <property type="entry name" value="beta and beta-prime subunits of DNA dependent RNA-polymerase"/>
    <property type="match status" value="1"/>
</dbReference>